<proteinExistence type="predicted"/>
<comment type="caution">
    <text evidence="1">The sequence shown here is derived from an EMBL/GenBank/DDBJ whole genome shotgun (WGS) entry which is preliminary data.</text>
</comment>
<sequence length="71" mass="7656">SKHKSFKNLKREDVSVVRDVSASKRAGPLAAVLANPKVQEAAVEKGIEVAGKLVDKQLQIIDDAQQKAADF</sequence>
<dbReference type="AlphaFoldDB" id="A0A9W9ZW47"/>
<dbReference type="Proteomes" id="UP001163046">
    <property type="component" value="Unassembled WGS sequence"/>
</dbReference>
<reference evidence="1" key="1">
    <citation type="submission" date="2023-01" db="EMBL/GenBank/DDBJ databases">
        <title>Genome assembly of the deep-sea coral Lophelia pertusa.</title>
        <authorList>
            <person name="Herrera S."/>
            <person name="Cordes E."/>
        </authorList>
    </citation>
    <scope>NUCLEOTIDE SEQUENCE</scope>
    <source>
        <strain evidence="1">USNM1676648</strain>
        <tissue evidence="1">Polyp</tissue>
    </source>
</reference>
<evidence type="ECO:0000313" key="2">
    <source>
        <dbReference type="Proteomes" id="UP001163046"/>
    </source>
</evidence>
<evidence type="ECO:0000313" key="1">
    <source>
        <dbReference type="EMBL" id="KAJ7388043.1"/>
    </source>
</evidence>
<dbReference type="EMBL" id="MU825709">
    <property type="protein sequence ID" value="KAJ7388043.1"/>
    <property type="molecule type" value="Genomic_DNA"/>
</dbReference>
<protein>
    <submittedName>
        <fullName evidence="1">Uncharacterized protein</fullName>
    </submittedName>
</protein>
<name>A0A9W9ZW47_9CNID</name>
<gene>
    <name evidence="1" type="ORF">OS493_040207</name>
</gene>
<keyword evidence="2" id="KW-1185">Reference proteome</keyword>
<accession>A0A9W9ZW47</accession>
<organism evidence="1 2">
    <name type="scientific">Desmophyllum pertusum</name>
    <dbReference type="NCBI Taxonomy" id="174260"/>
    <lineage>
        <taxon>Eukaryota</taxon>
        <taxon>Metazoa</taxon>
        <taxon>Cnidaria</taxon>
        <taxon>Anthozoa</taxon>
        <taxon>Hexacorallia</taxon>
        <taxon>Scleractinia</taxon>
        <taxon>Caryophylliina</taxon>
        <taxon>Caryophylliidae</taxon>
        <taxon>Desmophyllum</taxon>
    </lineage>
</organism>
<feature type="non-terminal residue" evidence="1">
    <location>
        <position position="1"/>
    </location>
</feature>